<evidence type="ECO:0000256" key="1">
    <source>
        <dbReference type="SAM" id="Phobius"/>
    </source>
</evidence>
<protein>
    <submittedName>
        <fullName evidence="2">Uncharacterized protein</fullName>
    </submittedName>
</protein>
<gene>
    <name evidence="2" type="ORF">SAMN05216279_103107</name>
</gene>
<evidence type="ECO:0000313" key="2">
    <source>
        <dbReference type="EMBL" id="SCZ28711.1"/>
    </source>
</evidence>
<evidence type="ECO:0000313" key="3">
    <source>
        <dbReference type="Proteomes" id="UP000183046"/>
    </source>
</evidence>
<proteinExistence type="predicted"/>
<dbReference type="AlphaFoldDB" id="A0A1G5MVZ8"/>
<sequence>MCQCDGASWKKPPKRKSPARWLGFDWFAIALTGSWLLIIAIAYHWILRSVRIAIRLICRINLIGGKGFGWIRLGSLRQARPRDSRVNSEK</sequence>
<dbReference type="Proteomes" id="UP000183046">
    <property type="component" value="Unassembled WGS sequence"/>
</dbReference>
<reference evidence="3" key="1">
    <citation type="submission" date="2016-10" db="EMBL/GenBank/DDBJ databases">
        <authorList>
            <person name="de Groot N.N."/>
        </authorList>
    </citation>
    <scope>NUCLEOTIDE SEQUENCE [LARGE SCALE GENOMIC DNA]</scope>
    <source>
        <strain evidence="3">DSM 15758</strain>
    </source>
</reference>
<feature type="transmembrane region" description="Helical" evidence="1">
    <location>
        <begin position="21"/>
        <end position="46"/>
    </location>
</feature>
<keyword evidence="1" id="KW-1133">Transmembrane helix</keyword>
<organism evidence="2 3">
    <name type="scientific">Pseudomonas oryzihabitans</name>
    <dbReference type="NCBI Taxonomy" id="47885"/>
    <lineage>
        <taxon>Bacteria</taxon>
        <taxon>Pseudomonadati</taxon>
        <taxon>Pseudomonadota</taxon>
        <taxon>Gammaproteobacteria</taxon>
        <taxon>Pseudomonadales</taxon>
        <taxon>Pseudomonadaceae</taxon>
        <taxon>Pseudomonas</taxon>
    </lineage>
</organism>
<comment type="caution">
    <text evidence="2">The sequence shown here is derived from an EMBL/GenBank/DDBJ whole genome shotgun (WGS) entry which is preliminary data.</text>
</comment>
<dbReference type="EMBL" id="FMWB01000003">
    <property type="protein sequence ID" value="SCZ28711.1"/>
    <property type="molecule type" value="Genomic_DNA"/>
</dbReference>
<accession>A0A1G5MVZ8</accession>
<keyword evidence="1" id="KW-0812">Transmembrane</keyword>
<name>A0A1G5MVZ8_9PSED</name>
<keyword evidence="1" id="KW-0472">Membrane</keyword>